<organism evidence="1 2">
    <name type="scientific">Anoxybacterium hadale</name>
    <dbReference type="NCBI Taxonomy" id="3408580"/>
    <lineage>
        <taxon>Bacteria</taxon>
        <taxon>Bacillati</taxon>
        <taxon>Bacillota</taxon>
        <taxon>Clostridia</taxon>
        <taxon>Peptostreptococcales</taxon>
        <taxon>Anaerovoracaceae</taxon>
        <taxon>Anoxybacterium</taxon>
    </lineage>
</organism>
<keyword evidence="2" id="KW-1185">Reference proteome</keyword>
<evidence type="ECO:0000313" key="2">
    <source>
        <dbReference type="Proteomes" id="UP000594014"/>
    </source>
</evidence>
<proteinExistence type="predicted"/>
<protein>
    <submittedName>
        <fullName evidence="1">OFA family MFS transporter</fullName>
    </submittedName>
</protein>
<reference evidence="1" key="1">
    <citation type="submission" date="2019-08" db="EMBL/GenBank/DDBJ databases">
        <title>Genome sequence of Clostridiales bacterium MT110.</title>
        <authorList>
            <person name="Cao J."/>
        </authorList>
    </citation>
    <scope>NUCLEOTIDE SEQUENCE</scope>
    <source>
        <strain evidence="1">MT110</strain>
    </source>
</reference>
<accession>A0ACD1ADZ1</accession>
<sequence>MEFKQVRWRHMIAAMIMALCAGIGYTWSVFQKPLMEHFEWGIETISLTFTIQVLISTLAPVYLGRFQKPLGVKNYLRIGIAIYVVGLIATMFTSSIGYLYIIYGVVVGIGISMLYPCLMAYSGKLFPEKTGMAAGLLACSYGGGSIIWAPLAANFIGKHGALPVFGLFAAIFAIVMIPASFMIGEVPEDFRPEGKKDLAGVEHAGKKTPKVGSAAKDYTWQEMLRTSRYYIIVIALTLGATAGLMIMGHASTILQEVQSFTPEKAAVIIGVISIFNAFGRLGFGFISDRLGRYNVMLLLFTVIGGSMLVLTKSEGTVFVIALFAISACYGGFTSMFSPICVDNFGIKNLAVNYSFLYVAYGFAGVIGPQLAARTKAMGDGYNLAFLTVAILSVVGFALTLYLKAAAGKKR</sequence>
<dbReference type="EMBL" id="CP042469">
    <property type="protein sequence ID" value="QOX64700.1"/>
    <property type="molecule type" value="Genomic_DNA"/>
</dbReference>
<name>A0ACD1ADZ1_9FIRM</name>
<gene>
    <name evidence="1" type="ORF">FRZ06_15785</name>
</gene>
<dbReference type="Proteomes" id="UP000594014">
    <property type="component" value="Chromosome"/>
</dbReference>
<evidence type="ECO:0000313" key="1">
    <source>
        <dbReference type="EMBL" id="QOX64700.1"/>
    </source>
</evidence>